<comment type="caution">
    <text evidence="2">The sequence shown here is derived from an EMBL/GenBank/DDBJ whole genome shotgun (WGS) entry which is preliminary data.</text>
</comment>
<keyword evidence="1" id="KW-0472">Membrane</keyword>
<evidence type="ECO:0000313" key="3">
    <source>
        <dbReference type="Proteomes" id="UP000033514"/>
    </source>
</evidence>
<evidence type="ECO:0000313" key="2">
    <source>
        <dbReference type="EMBL" id="KKB78407.1"/>
    </source>
</evidence>
<dbReference type="PATRIC" id="fig|361041.3.peg.1653"/>
<reference evidence="2 3" key="1">
    <citation type="submission" date="2015-03" db="EMBL/GenBank/DDBJ databases">
        <authorList>
            <person name="Hassan Y.I."/>
            <person name="Lepp D."/>
            <person name="Zhou T."/>
        </authorList>
    </citation>
    <scope>NUCLEOTIDE SEQUENCE [LARGE SCALE GENOMIC DNA]</scope>
    <source>
        <strain evidence="2 3">GH2-10</strain>
    </source>
</reference>
<evidence type="ECO:0000256" key="1">
    <source>
        <dbReference type="SAM" id="Phobius"/>
    </source>
</evidence>
<dbReference type="EMBL" id="LAJG01000022">
    <property type="protein sequence ID" value="KKB78407.1"/>
    <property type="molecule type" value="Genomic_DNA"/>
</dbReference>
<evidence type="ECO:0008006" key="4">
    <source>
        <dbReference type="Google" id="ProtNLM"/>
    </source>
</evidence>
<keyword evidence="1" id="KW-1133">Transmembrane helix</keyword>
<sequence>MPLSAAIGPMYWDTYIYLDAAQRIAMGQIPNVDFQAPVGPLVYYLFGWGLDLFPRAQLLLLAQWCFLAVAAPLMAVVVGDAAKRNYGLAFALLIPFVVFAVAPVNSLTYSSFPTLDGYSIYNRHASVMLYVLVSGLLFVKDGRKLAWFCALAMLALFLTKITAFLAGGLIGLFALLAGRIALRHVLLAAVIFLVPLAISEFAVHFVSSYLGSIAELVGLNEGGWASRVLTVVSAKLNVLLPVGVMCAIMAWLSFSGTESSVRFLDRSYWWLGVVTIAGVAFETQNTGGGQEFIFLWPVLLMAWPRFQRYEKRSQAVLFALAAFAVVPTISTVAHRALRSVAVMPTYDTLNLPILKNMEQVAARPDHIDRAQWDVSHYIDYADAYKSVAGEPGPSWNYYTELDFQLYYLIDLAAGAQAVLDFEAANNVRLGTLMTLEFTNPLPWVLDRDATRHIQIGADPSRTIPPMTAEVRAAIDATDAVVRPKCPVTSGRLALEAIYSEALKNRQVVSIHPCWDLLLRPGLLPTS</sequence>
<name>A0A0F5L9V4_9HYPH</name>
<gene>
    <name evidence="2" type="ORF">VW35_11430</name>
</gene>
<feature type="transmembrane region" description="Helical" evidence="1">
    <location>
        <begin position="145"/>
        <end position="178"/>
    </location>
</feature>
<feature type="transmembrane region" description="Helical" evidence="1">
    <location>
        <begin position="85"/>
        <end position="108"/>
    </location>
</feature>
<feature type="transmembrane region" description="Helical" evidence="1">
    <location>
        <begin position="58"/>
        <end position="79"/>
    </location>
</feature>
<protein>
    <recommendedName>
        <fullName evidence="4">Glycosyltransferase RgtA/B/C/D-like domain-containing protein</fullName>
    </recommendedName>
</protein>
<dbReference type="OrthoDB" id="7993201at2"/>
<proteinExistence type="predicted"/>
<feature type="transmembrane region" description="Helical" evidence="1">
    <location>
        <begin position="120"/>
        <end position="139"/>
    </location>
</feature>
<accession>A0A0F5L9V4</accession>
<dbReference type="AlphaFoldDB" id="A0A0F5L9V4"/>
<keyword evidence="1" id="KW-0812">Transmembrane</keyword>
<dbReference type="Proteomes" id="UP000033514">
    <property type="component" value="Unassembled WGS sequence"/>
</dbReference>
<feature type="transmembrane region" description="Helical" evidence="1">
    <location>
        <begin position="315"/>
        <end position="337"/>
    </location>
</feature>
<feature type="transmembrane region" description="Helical" evidence="1">
    <location>
        <begin position="185"/>
        <end position="207"/>
    </location>
</feature>
<keyword evidence="3" id="KW-1185">Reference proteome</keyword>
<organism evidence="2 3">
    <name type="scientific">Devosia soli</name>
    <dbReference type="NCBI Taxonomy" id="361041"/>
    <lineage>
        <taxon>Bacteria</taxon>
        <taxon>Pseudomonadati</taxon>
        <taxon>Pseudomonadota</taxon>
        <taxon>Alphaproteobacteria</taxon>
        <taxon>Hyphomicrobiales</taxon>
        <taxon>Devosiaceae</taxon>
        <taxon>Devosia</taxon>
    </lineage>
</organism>